<accession>A0A0S1XF60</accession>
<organism evidence="1 2">
    <name type="scientific">Thermococcus barophilus</name>
    <dbReference type="NCBI Taxonomy" id="55802"/>
    <lineage>
        <taxon>Archaea</taxon>
        <taxon>Methanobacteriati</taxon>
        <taxon>Methanobacteriota</taxon>
        <taxon>Thermococci</taxon>
        <taxon>Thermococcales</taxon>
        <taxon>Thermococcaceae</taxon>
        <taxon>Thermococcus</taxon>
    </lineage>
</organism>
<sequence>MMKMKETLDKIITLSQNTIDLPRNGVIERIALLFNLTLANADTANAATVSMEDILKAIEEIRVVADANDIKYALSGLDVGIMNYYDSASKGVKLSDTVSIPAGGTADVSFLLFLDAGEIHALAKEQLDLSVRFNQSVATNVSISDAKVTVTLDKKVFDDANEWIEYYDGVFVEPKVWTKKESFNASTELEEVLNIPVGTIAWRGFITVFDSTGARADIVDKYAIKQTKPRNIELLKVDWKTGKELDKVEYGLDETLSGVTIVDYDQELMPGGFDLRDAEIGTFKLALKASAGGTVRYISHELVIL</sequence>
<dbReference type="Proteomes" id="UP000066042">
    <property type="component" value="Chromosome"/>
</dbReference>
<gene>
    <name evidence="1" type="ORF">TBCH5v1_2580</name>
</gene>
<name>A0A0S1XF60_THEBA</name>
<proteinExistence type="predicted"/>
<protein>
    <submittedName>
        <fullName evidence="1">Uncharacterized protein</fullName>
    </submittedName>
</protein>
<dbReference type="STRING" id="55802.TBCH5v1_2580"/>
<evidence type="ECO:0000313" key="2">
    <source>
        <dbReference type="Proteomes" id="UP000066042"/>
    </source>
</evidence>
<dbReference type="RefSeq" id="WP_056934847.1">
    <property type="nucleotide sequence ID" value="NZ_CP013050.1"/>
</dbReference>
<dbReference type="PATRIC" id="fig|55802.8.peg.2566"/>
<dbReference type="AlphaFoldDB" id="A0A0S1XF60"/>
<dbReference type="GeneID" id="26137788"/>
<evidence type="ECO:0000313" key="1">
    <source>
        <dbReference type="EMBL" id="ALM76469.1"/>
    </source>
</evidence>
<reference evidence="1 2" key="1">
    <citation type="journal article" date="2016" name="Genome Announc.">
        <title>Complete genome sequence of the hyperthermophilic and piezophilic archaeon Thermococcus barophilus Ch5, capable of growth at the expense of hydrogenogenesis from carbon monoxide and formate.</title>
        <authorList>
            <person name="Oger P."/>
            <person name="Sokolova T.G."/>
            <person name="Kozhevnikova D.A."/>
            <person name="Taranov E.A."/>
            <person name="Vannier P."/>
            <person name="Lee H.S."/>
            <person name="Kwon K.K."/>
            <person name="Kang S.G."/>
            <person name="Lee J.H."/>
            <person name="Bonch-Osmolovskaya E.A."/>
            <person name="Lebedinsky A.V."/>
        </authorList>
    </citation>
    <scope>NUCLEOTIDE SEQUENCE [LARGE SCALE GENOMIC DNA]</scope>
    <source>
        <strain evidence="2">Ch5</strain>
    </source>
</reference>
<dbReference type="EMBL" id="CP013050">
    <property type="protein sequence ID" value="ALM76469.1"/>
    <property type="molecule type" value="Genomic_DNA"/>
</dbReference>